<evidence type="ECO:0000256" key="6">
    <source>
        <dbReference type="SAM" id="MobiDB-lite"/>
    </source>
</evidence>
<name>A0ABC8W902_9POAL</name>
<evidence type="ECO:0000256" key="2">
    <source>
        <dbReference type="ARBA" id="ARBA00022475"/>
    </source>
</evidence>
<sequence length="190" mass="21008">MDRRRRATREFEELDPDVEWKLAGEDEDVDVVEISLPGFCKDQVRVQVDNHGVLRASGERPASGGRWARFNKDLLLPDNCDADAVRAMFEDEKLIITLPIVDDVSGDTREGNPPPESPKDEPPSPEVQEREIPVSSPSPARDGTDKETSGEEATGKADQDITASMKNTAAAVAVLVGIIWWWVWRNLSGS</sequence>
<dbReference type="AlphaFoldDB" id="A0ABC8W902"/>
<dbReference type="PANTHER" id="PTHR43670">
    <property type="entry name" value="HEAT SHOCK PROTEIN 26"/>
    <property type="match status" value="1"/>
</dbReference>
<dbReference type="InterPro" id="IPR008978">
    <property type="entry name" value="HSP20-like_chaperone"/>
</dbReference>
<protein>
    <recommendedName>
        <fullName evidence="8">SHSP domain-containing protein</fullName>
    </recommendedName>
</protein>
<keyword evidence="10" id="KW-1185">Reference proteome</keyword>
<gene>
    <name evidence="9" type="ORF">URODEC1_LOCUS11403</name>
</gene>
<keyword evidence="2" id="KW-1003">Cell membrane</keyword>
<keyword evidence="7" id="KW-0472">Membrane</keyword>
<feature type="compositionally biased region" description="Basic and acidic residues" evidence="6">
    <location>
        <begin position="117"/>
        <end position="132"/>
    </location>
</feature>
<evidence type="ECO:0000313" key="10">
    <source>
        <dbReference type="Proteomes" id="UP001497457"/>
    </source>
</evidence>
<keyword evidence="3" id="KW-0611">Plant defense</keyword>
<organism evidence="9 10">
    <name type="scientific">Urochloa decumbens</name>
    <dbReference type="NCBI Taxonomy" id="240449"/>
    <lineage>
        <taxon>Eukaryota</taxon>
        <taxon>Viridiplantae</taxon>
        <taxon>Streptophyta</taxon>
        <taxon>Embryophyta</taxon>
        <taxon>Tracheophyta</taxon>
        <taxon>Spermatophyta</taxon>
        <taxon>Magnoliopsida</taxon>
        <taxon>Liliopsida</taxon>
        <taxon>Poales</taxon>
        <taxon>Poaceae</taxon>
        <taxon>PACMAD clade</taxon>
        <taxon>Panicoideae</taxon>
        <taxon>Panicodae</taxon>
        <taxon>Paniceae</taxon>
        <taxon>Melinidinae</taxon>
        <taxon>Urochloa</taxon>
    </lineage>
</organism>
<feature type="transmembrane region" description="Helical" evidence="7">
    <location>
        <begin position="168"/>
        <end position="184"/>
    </location>
</feature>
<feature type="region of interest" description="Disordered" evidence="6">
    <location>
        <begin position="101"/>
        <end position="162"/>
    </location>
</feature>
<evidence type="ECO:0000259" key="8">
    <source>
        <dbReference type="PROSITE" id="PS01031"/>
    </source>
</evidence>
<evidence type="ECO:0000256" key="7">
    <source>
        <dbReference type="SAM" id="Phobius"/>
    </source>
</evidence>
<keyword evidence="7" id="KW-0812">Transmembrane</keyword>
<proteinExistence type="inferred from homology"/>
<dbReference type="SUPFAM" id="SSF49764">
    <property type="entry name" value="HSP20-like chaperones"/>
    <property type="match status" value="1"/>
</dbReference>
<evidence type="ECO:0000256" key="1">
    <source>
        <dbReference type="ARBA" id="ARBA00004162"/>
    </source>
</evidence>
<keyword evidence="7" id="KW-1133">Transmembrane helix</keyword>
<evidence type="ECO:0000256" key="4">
    <source>
        <dbReference type="PROSITE-ProRule" id="PRU00285"/>
    </source>
</evidence>
<comment type="similarity">
    <text evidence="4 5">Belongs to the small heat shock protein (HSP20) family.</text>
</comment>
<dbReference type="InterPro" id="IPR002068">
    <property type="entry name" value="A-crystallin/Hsp20_dom"/>
</dbReference>
<dbReference type="Pfam" id="PF00011">
    <property type="entry name" value="HSP20"/>
    <property type="match status" value="1"/>
</dbReference>
<evidence type="ECO:0000256" key="3">
    <source>
        <dbReference type="ARBA" id="ARBA00022821"/>
    </source>
</evidence>
<comment type="subcellular location">
    <subcellularLocation>
        <location evidence="1">Cell membrane</location>
        <topology evidence="1">Single-pass membrane protein</topology>
    </subcellularLocation>
</comment>
<dbReference type="CDD" id="cd00298">
    <property type="entry name" value="ACD_sHsps_p23-like"/>
    <property type="match status" value="1"/>
</dbReference>
<dbReference type="GO" id="GO:0006952">
    <property type="term" value="P:defense response"/>
    <property type="evidence" value="ECO:0007669"/>
    <property type="project" value="UniProtKB-KW"/>
</dbReference>
<feature type="compositionally biased region" description="Basic and acidic residues" evidence="6">
    <location>
        <begin position="142"/>
        <end position="159"/>
    </location>
</feature>
<dbReference type="GO" id="GO:0005886">
    <property type="term" value="C:plasma membrane"/>
    <property type="evidence" value="ECO:0007669"/>
    <property type="project" value="UniProtKB-SubCell"/>
</dbReference>
<dbReference type="Proteomes" id="UP001497457">
    <property type="component" value="Chromosome 12b"/>
</dbReference>
<accession>A0ABC8W902</accession>
<dbReference type="PANTHER" id="PTHR43670:SF41">
    <property type="entry name" value="OS12G0624100 PROTEIN"/>
    <property type="match status" value="1"/>
</dbReference>
<dbReference type="Gene3D" id="2.60.40.790">
    <property type="match status" value="1"/>
</dbReference>
<evidence type="ECO:0000313" key="9">
    <source>
        <dbReference type="EMBL" id="CAL4904951.1"/>
    </source>
</evidence>
<dbReference type="PROSITE" id="PS01031">
    <property type="entry name" value="SHSP"/>
    <property type="match status" value="1"/>
</dbReference>
<reference evidence="9" key="1">
    <citation type="submission" date="2024-10" db="EMBL/GenBank/DDBJ databases">
        <authorList>
            <person name="Ryan C."/>
        </authorList>
    </citation>
    <scope>NUCLEOTIDE SEQUENCE [LARGE SCALE GENOMIC DNA]</scope>
</reference>
<dbReference type="EMBL" id="OZ075122">
    <property type="protein sequence ID" value="CAL4904951.1"/>
    <property type="molecule type" value="Genomic_DNA"/>
</dbReference>
<feature type="domain" description="SHSP" evidence="8">
    <location>
        <begin position="9"/>
        <end position="116"/>
    </location>
</feature>
<evidence type="ECO:0000256" key="5">
    <source>
        <dbReference type="RuleBase" id="RU003616"/>
    </source>
</evidence>